<name>A0AAQ3XEQ5_PASNO</name>
<keyword evidence="4" id="KW-1185">Reference proteome</keyword>
<dbReference type="AlphaFoldDB" id="A0AAQ3XEQ5"/>
<gene>
    <name evidence="3" type="ORF">U9M48_040927</name>
</gene>
<accession>A0AAQ3XEQ5</accession>
<feature type="domain" description="DUF4220" evidence="2">
    <location>
        <begin position="57"/>
        <end position="135"/>
    </location>
</feature>
<keyword evidence="1" id="KW-1133">Transmembrane helix</keyword>
<dbReference type="EMBL" id="CP144753">
    <property type="protein sequence ID" value="WVZ95126.1"/>
    <property type="molecule type" value="Genomic_DNA"/>
</dbReference>
<evidence type="ECO:0000313" key="4">
    <source>
        <dbReference type="Proteomes" id="UP001341281"/>
    </source>
</evidence>
<keyword evidence="1" id="KW-0472">Membrane</keyword>
<feature type="non-terminal residue" evidence="3">
    <location>
        <position position="1"/>
    </location>
</feature>
<organism evidence="3 4">
    <name type="scientific">Paspalum notatum var. saurae</name>
    <dbReference type="NCBI Taxonomy" id="547442"/>
    <lineage>
        <taxon>Eukaryota</taxon>
        <taxon>Viridiplantae</taxon>
        <taxon>Streptophyta</taxon>
        <taxon>Embryophyta</taxon>
        <taxon>Tracheophyta</taxon>
        <taxon>Spermatophyta</taxon>
        <taxon>Magnoliopsida</taxon>
        <taxon>Liliopsida</taxon>
        <taxon>Poales</taxon>
        <taxon>Poaceae</taxon>
        <taxon>PACMAD clade</taxon>
        <taxon>Panicoideae</taxon>
        <taxon>Andropogonodae</taxon>
        <taxon>Paspaleae</taxon>
        <taxon>Paspalinae</taxon>
        <taxon>Paspalum</taxon>
    </lineage>
</organism>
<keyword evidence="1" id="KW-0812">Transmembrane</keyword>
<reference evidence="3 4" key="1">
    <citation type="submission" date="2024-02" db="EMBL/GenBank/DDBJ databases">
        <title>High-quality chromosome-scale genome assembly of Pensacola bahiagrass (Paspalum notatum Flugge var. saurae).</title>
        <authorList>
            <person name="Vega J.M."/>
            <person name="Podio M."/>
            <person name="Orjuela J."/>
            <person name="Siena L.A."/>
            <person name="Pessino S.C."/>
            <person name="Combes M.C."/>
            <person name="Mariac C."/>
            <person name="Albertini E."/>
            <person name="Pupilli F."/>
            <person name="Ortiz J.P.A."/>
            <person name="Leblanc O."/>
        </authorList>
    </citation>
    <scope>NUCLEOTIDE SEQUENCE [LARGE SCALE GENOMIC DNA]</scope>
    <source>
        <strain evidence="3">R1</strain>
        <tissue evidence="3">Leaf</tissue>
    </source>
</reference>
<dbReference type="InterPro" id="IPR025315">
    <property type="entry name" value="DUF4220"/>
</dbReference>
<proteinExistence type="predicted"/>
<dbReference type="Proteomes" id="UP001341281">
    <property type="component" value="Chromosome 09"/>
</dbReference>
<evidence type="ECO:0000313" key="3">
    <source>
        <dbReference type="EMBL" id="WVZ95126.1"/>
    </source>
</evidence>
<dbReference type="PANTHER" id="PTHR31325">
    <property type="entry name" value="OS01G0798800 PROTEIN-RELATED"/>
    <property type="match status" value="1"/>
</dbReference>
<evidence type="ECO:0000256" key="1">
    <source>
        <dbReference type="SAM" id="Phobius"/>
    </source>
</evidence>
<dbReference type="Pfam" id="PF13968">
    <property type="entry name" value="DUF4220"/>
    <property type="match status" value="1"/>
</dbReference>
<evidence type="ECO:0000259" key="2">
    <source>
        <dbReference type="Pfam" id="PF13968"/>
    </source>
</evidence>
<protein>
    <recommendedName>
        <fullName evidence="2">DUF4220 domain-containing protein</fullName>
    </recommendedName>
</protein>
<feature type="transmembrane region" description="Helical" evidence="1">
    <location>
        <begin position="15"/>
        <end position="39"/>
    </location>
</feature>
<sequence length="167" mass="19039">MPPRQEWPTIPNNQLPRPSCFSCGMTGSFSFVLQIFLLLTENLRHQRINVLLKVLIWLPYVGADFVTVYALGFFIDLLAFGDTLPFLWVPFLILHLSGQDSTTAYSIENNNLWIRHLVNLVIQMTLPLYVFQKSSMIPSLVLAPETPWVETRRGGRGLISPPNIENL</sequence>
<feature type="transmembrane region" description="Helical" evidence="1">
    <location>
        <begin position="51"/>
        <end position="75"/>
    </location>
</feature>